<keyword evidence="2" id="KW-1185">Reference proteome</keyword>
<sequence length="124" mass="13661">MFPQREQGHNRFCVGDLAASGWEVVERNCQGESKCLVIGASGHKIVEEIKIFDVTRGGRSTKATNFVVFGRKSRKEPAFIGSFVKMASSVDGPNNLNPSEVAFTTHSKIREGRVENGQNHARIN</sequence>
<dbReference type="KEGG" id="tbr:Tb09.160.5360"/>
<organism evidence="1 2">
    <name type="scientific">Trypanosoma brucei brucei (strain 927/4 GUTat10.1)</name>
    <dbReference type="NCBI Taxonomy" id="185431"/>
    <lineage>
        <taxon>Eukaryota</taxon>
        <taxon>Discoba</taxon>
        <taxon>Euglenozoa</taxon>
        <taxon>Kinetoplastea</taxon>
        <taxon>Metakinetoplastina</taxon>
        <taxon>Trypanosomatida</taxon>
        <taxon>Trypanosomatidae</taxon>
        <taxon>Trypanosoma</taxon>
    </lineage>
</organism>
<accession>Q38EL5</accession>
<name>Q38EL5_TRYB2</name>
<reference evidence="1 2" key="1">
    <citation type="journal article" date="2005" name="Science">
        <title>Comparative genomics of trypanosomatid parasitic protozoa.</title>
        <authorList>
            <person name="El-Sayed N.M."/>
            <person name="Myler P.J."/>
            <person name="Blandin G."/>
            <person name="Berriman M."/>
            <person name="Crabtree J."/>
            <person name="Aggarwal G."/>
            <person name="Caler E."/>
            <person name="Renauld H."/>
            <person name="Worthey E.A."/>
            <person name="Hertz-Fowler C."/>
            <person name="Ghedin E."/>
            <person name="Peacock C."/>
            <person name="Bartholomeu D.C."/>
            <person name="Haas B.J."/>
            <person name="Tran A.N."/>
            <person name="Wortman J.R."/>
            <person name="Alsmark U.C."/>
            <person name="Angiuoli S."/>
            <person name="Anupama A."/>
            <person name="Badger J."/>
            <person name="Bringaud F."/>
            <person name="Cadag E."/>
            <person name="Carlton J.M."/>
            <person name="Cerqueira G.C."/>
            <person name="Creasy T."/>
            <person name="Delcher A.L."/>
            <person name="Djikeng A."/>
            <person name="Embley T.M."/>
            <person name="Hauser C."/>
            <person name="Ivens A.C."/>
            <person name="Kummerfeld S.K."/>
            <person name="Pereira-Leal J.B."/>
            <person name="Nilsson D."/>
            <person name="Peterson J."/>
            <person name="Salzberg S.L."/>
            <person name="Shallom J."/>
            <person name="Silva J.C."/>
            <person name="Sundaram J."/>
            <person name="Westenberger S."/>
            <person name="White O."/>
            <person name="Melville S.E."/>
            <person name="Donelson J.E."/>
            <person name="Andersson B."/>
            <person name="Stuart K.D."/>
            <person name="Hall N."/>
        </authorList>
    </citation>
    <scope>NUCLEOTIDE SEQUENCE [LARGE SCALE GENOMIC DNA]</scope>
    <source>
        <strain evidence="1 2">927/4 GUTat10.1</strain>
    </source>
</reference>
<dbReference type="PaxDb" id="5691-EAN76755"/>
<dbReference type="AlphaFoldDB" id="Q38EL5"/>
<dbReference type="GeneID" id="3660098"/>
<protein>
    <submittedName>
        <fullName evidence="1">Uncharacterized protein</fullName>
    </submittedName>
</protein>
<proteinExistence type="predicted"/>
<evidence type="ECO:0000313" key="1">
    <source>
        <dbReference type="EMBL" id="EAN76755.1"/>
    </source>
</evidence>
<dbReference type="Proteomes" id="UP000008524">
    <property type="component" value="Chromosome 9"/>
</dbReference>
<reference evidence="1 2" key="2">
    <citation type="journal article" date="2005" name="Science">
        <title>The genome of the African trypanosome Trypanosoma brucei.</title>
        <authorList>
            <person name="Berriman M."/>
            <person name="Ghedin E."/>
            <person name="Hertz-Fowler C."/>
            <person name="Blandin G."/>
            <person name="Renauld H."/>
            <person name="Bartholomeu D.C."/>
            <person name="Lennard N.J."/>
            <person name="Caler E."/>
            <person name="Hamlin N.E."/>
            <person name="Haas B."/>
            <person name="Bohme U."/>
            <person name="Hannick L."/>
            <person name="Aslett M.A."/>
            <person name="Shallom J."/>
            <person name="Marcello L."/>
            <person name="Hou L."/>
            <person name="Wickstead B."/>
            <person name="Alsmark U.C."/>
            <person name="Arrowsmith C."/>
            <person name="Atkin R.J."/>
            <person name="Barron A.J."/>
            <person name="Bringaud F."/>
            <person name="Brooks K."/>
            <person name="Carrington M."/>
            <person name="Cherevach I."/>
            <person name="Chillingworth T.J."/>
            <person name="Churcher C."/>
            <person name="Clark L.N."/>
            <person name="Corton C.H."/>
            <person name="Cronin A."/>
            <person name="Davies R.M."/>
            <person name="Doggett J."/>
            <person name="Djikeng A."/>
            <person name="Feldblyum T."/>
            <person name="Field M.C."/>
            <person name="Fraser A."/>
            <person name="Goodhead I."/>
            <person name="Hance Z."/>
            <person name="Harper D."/>
            <person name="Harris B.R."/>
            <person name="Hauser H."/>
            <person name="Hostetler J."/>
            <person name="Ivens A."/>
            <person name="Jagels K."/>
            <person name="Johnson D."/>
            <person name="Johnson J."/>
            <person name="Jones K."/>
            <person name="Kerhornou A.X."/>
            <person name="Koo H."/>
            <person name="Larke N."/>
            <person name="Landfear S."/>
            <person name="Larkin C."/>
            <person name="Leech V."/>
            <person name="Line A."/>
            <person name="Lord A."/>
            <person name="Macleod A."/>
            <person name="Mooney P.J."/>
            <person name="Moule S."/>
            <person name="Martin D.M."/>
            <person name="Morgan G.W."/>
            <person name="Mungall K."/>
            <person name="Norbertczak H."/>
            <person name="Ormond D."/>
            <person name="Pai G."/>
            <person name="Peacock C.S."/>
            <person name="Peterson J."/>
            <person name="Quail M.A."/>
            <person name="Rabbinowitsch E."/>
            <person name="Rajandream M.A."/>
            <person name="Reitter C."/>
            <person name="Salzberg S.L."/>
            <person name="Sanders M."/>
            <person name="Schobel S."/>
            <person name="Sharp S."/>
            <person name="Simmonds M."/>
            <person name="Simpson A.J."/>
            <person name="Tallon L."/>
            <person name="Turner C.M."/>
            <person name="Tait A."/>
            <person name="Tivey A.R."/>
            <person name="Van Aken S."/>
            <person name="Walker D."/>
            <person name="Wanless D."/>
            <person name="Wang S."/>
            <person name="White B."/>
            <person name="White O."/>
            <person name="Whitehead S."/>
            <person name="Woodward J."/>
            <person name="Wortman J."/>
            <person name="Adams M.D."/>
            <person name="Embley T.M."/>
            <person name="Gull K."/>
            <person name="Ullu E."/>
            <person name="Barry J.D."/>
            <person name="Fairlamb A.H."/>
            <person name="Opperdoes F."/>
            <person name="Barrell B.G."/>
            <person name="Donelson J.E."/>
            <person name="Hall N."/>
            <person name="Fraser C.M."/>
            <person name="Melville S.E."/>
            <person name="El-Sayed N.M."/>
        </authorList>
    </citation>
    <scope>NUCLEOTIDE SEQUENCE [LARGE SCALE GENOMIC DNA]</scope>
    <source>
        <strain evidence="1 2">927/4 GUTat10.1</strain>
    </source>
</reference>
<evidence type="ECO:0000313" key="2">
    <source>
        <dbReference type="Proteomes" id="UP000008524"/>
    </source>
</evidence>
<dbReference type="InParanoid" id="Q38EL5"/>
<dbReference type="RefSeq" id="XP_827085.1">
    <property type="nucleotide sequence ID" value="XM_821992.1"/>
</dbReference>
<gene>
    <name evidence="1" type="ORF">Tb09.160.5360</name>
</gene>
<dbReference type="EMBL" id="CM000207">
    <property type="protein sequence ID" value="EAN76755.1"/>
    <property type="molecule type" value="Genomic_DNA"/>
</dbReference>